<dbReference type="InterPro" id="IPR000524">
    <property type="entry name" value="Tscrpt_reg_HTH_GntR"/>
</dbReference>
<dbReference type="SUPFAM" id="SSF48008">
    <property type="entry name" value="GntR ligand-binding domain-like"/>
    <property type="match status" value="1"/>
</dbReference>
<protein>
    <submittedName>
        <fullName evidence="5">FCD domain-containing protein</fullName>
    </submittedName>
</protein>
<name>A0A7X3CRS4_9BACL</name>
<dbReference type="PRINTS" id="PR00035">
    <property type="entry name" value="HTHGNTR"/>
</dbReference>
<keyword evidence="6" id="KW-1185">Reference proteome</keyword>
<proteinExistence type="predicted"/>
<dbReference type="SUPFAM" id="SSF46785">
    <property type="entry name" value="Winged helix' DNA-binding domain"/>
    <property type="match status" value="1"/>
</dbReference>
<dbReference type="InterPro" id="IPR036390">
    <property type="entry name" value="WH_DNA-bd_sf"/>
</dbReference>
<reference evidence="5 6" key="1">
    <citation type="submission" date="2019-11" db="EMBL/GenBank/DDBJ databases">
        <title>Draft genome sequences of five Paenibacillus species of dairy origin.</title>
        <authorList>
            <person name="Olajide A.M."/>
            <person name="Chen S."/>
            <person name="Lapointe G."/>
        </authorList>
    </citation>
    <scope>NUCLEOTIDE SEQUENCE [LARGE SCALE GENOMIC DNA]</scope>
    <source>
        <strain evidence="5 6">2CS3</strain>
    </source>
</reference>
<keyword evidence="2" id="KW-0238">DNA-binding</keyword>
<evidence type="ECO:0000259" key="4">
    <source>
        <dbReference type="PROSITE" id="PS50949"/>
    </source>
</evidence>
<keyword evidence="3" id="KW-0804">Transcription</keyword>
<feature type="domain" description="HTH gntR-type" evidence="4">
    <location>
        <begin position="15"/>
        <end position="82"/>
    </location>
</feature>
<dbReference type="GO" id="GO:0003677">
    <property type="term" value="F:DNA binding"/>
    <property type="evidence" value="ECO:0007669"/>
    <property type="project" value="UniProtKB-KW"/>
</dbReference>
<dbReference type="CDD" id="cd07377">
    <property type="entry name" value="WHTH_GntR"/>
    <property type="match status" value="1"/>
</dbReference>
<evidence type="ECO:0000256" key="2">
    <source>
        <dbReference type="ARBA" id="ARBA00023125"/>
    </source>
</evidence>
<dbReference type="PANTHER" id="PTHR43537">
    <property type="entry name" value="TRANSCRIPTIONAL REGULATOR, GNTR FAMILY"/>
    <property type="match status" value="1"/>
</dbReference>
<dbReference type="SMART" id="SM00895">
    <property type="entry name" value="FCD"/>
    <property type="match status" value="1"/>
</dbReference>
<accession>A0A7X3CRS4</accession>
<evidence type="ECO:0000313" key="5">
    <source>
        <dbReference type="EMBL" id="MUG71050.1"/>
    </source>
</evidence>
<dbReference type="Pfam" id="PF00392">
    <property type="entry name" value="GntR"/>
    <property type="match status" value="1"/>
</dbReference>
<evidence type="ECO:0000313" key="6">
    <source>
        <dbReference type="Proteomes" id="UP000450917"/>
    </source>
</evidence>
<evidence type="ECO:0000256" key="3">
    <source>
        <dbReference type="ARBA" id="ARBA00023163"/>
    </source>
</evidence>
<organism evidence="5 6">
    <name type="scientific">Paenibacillus validus</name>
    <dbReference type="NCBI Taxonomy" id="44253"/>
    <lineage>
        <taxon>Bacteria</taxon>
        <taxon>Bacillati</taxon>
        <taxon>Bacillota</taxon>
        <taxon>Bacilli</taxon>
        <taxon>Bacillales</taxon>
        <taxon>Paenibacillaceae</taxon>
        <taxon>Paenibacillus</taxon>
    </lineage>
</organism>
<sequence>MSKKVGVFNLSSEKDIKREQVFDYIYNAIHLGEIRPGQTLSERTLSIKLGVSRTPIREAFRQLENLGLVKSEPHKGVTVTSISGDQLKQLYQIREVLEGLGARILAENRNEEVLAALTNLLKEAEQAVQQEDIYTLSKINTQFHLAIASGTKNIYLENMMQTLQIHLRLLMSTSLSSSGRPKENLKEHWMIVKAIESGDPELAETVASFHIRNAYKTILAKF</sequence>
<dbReference type="AlphaFoldDB" id="A0A7X3CRS4"/>
<dbReference type="PANTHER" id="PTHR43537:SF24">
    <property type="entry name" value="GLUCONATE OPERON TRANSCRIPTIONAL REPRESSOR"/>
    <property type="match status" value="1"/>
</dbReference>
<dbReference type="SMART" id="SM00345">
    <property type="entry name" value="HTH_GNTR"/>
    <property type="match status" value="1"/>
</dbReference>
<dbReference type="InterPro" id="IPR036388">
    <property type="entry name" value="WH-like_DNA-bd_sf"/>
</dbReference>
<dbReference type="GO" id="GO:0003700">
    <property type="term" value="F:DNA-binding transcription factor activity"/>
    <property type="evidence" value="ECO:0007669"/>
    <property type="project" value="InterPro"/>
</dbReference>
<dbReference type="PROSITE" id="PS50949">
    <property type="entry name" value="HTH_GNTR"/>
    <property type="match status" value="1"/>
</dbReference>
<dbReference type="InterPro" id="IPR011711">
    <property type="entry name" value="GntR_C"/>
</dbReference>
<evidence type="ECO:0000256" key="1">
    <source>
        <dbReference type="ARBA" id="ARBA00023015"/>
    </source>
</evidence>
<dbReference type="Gene3D" id="1.20.120.530">
    <property type="entry name" value="GntR ligand-binding domain-like"/>
    <property type="match status" value="1"/>
</dbReference>
<dbReference type="Gene3D" id="1.10.10.10">
    <property type="entry name" value="Winged helix-like DNA-binding domain superfamily/Winged helix DNA-binding domain"/>
    <property type="match status" value="1"/>
</dbReference>
<dbReference type="InterPro" id="IPR008920">
    <property type="entry name" value="TF_FadR/GntR_C"/>
</dbReference>
<gene>
    <name evidence="5" type="ORF">GNP93_10190</name>
</gene>
<dbReference type="Proteomes" id="UP000450917">
    <property type="component" value="Unassembled WGS sequence"/>
</dbReference>
<keyword evidence="1" id="KW-0805">Transcription regulation</keyword>
<dbReference type="EMBL" id="WNZX01000007">
    <property type="protein sequence ID" value="MUG71050.1"/>
    <property type="molecule type" value="Genomic_DNA"/>
</dbReference>
<dbReference type="Pfam" id="PF07729">
    <property type="entry name" value="FCD"/>
    <property type="match status" value="1"/>
</dbReference>
<comment type="caution">
    <text evidence="5">The sequence shown here is derived from an EMBL/GenBank/DDBJ whole genome shotgun (WGS) entry which is preliminary data.</text>
</comment>